<dbReference type="Pfam" id="PF04199">
    <property type="entry name" value="Cyclase"/>
    <property type="match status" value="1"/>
</dbReference>
<dbReference type="Proteomes" id="UP000323075">
    <property type="component" value="Unassembled WGS sequence"/>
</dbReference>
<evidence type="ECO:0000313" key="3">
    <source>
        <dbReference type="EMBL" id="TYO76452.1"/>
    </source>
</evidence>
<reference evidence="2 4" key="1">
    <citation type="journal article" date="2019" name="Microbiol. Resour. Announc.">
        <title>The Genome Sequence of the Halobacterium salinarum Type Strain Is Closely Related to That of Laboratory Strains NRC-1 and R1.</title>
        <authorList>
            <person name="Pfeiffer F."/>
            <person name="Marchfelder A."/>
            <person name="Habermann B."/>
            <person name="Dyall-Smith M.L."/>
        </authorList>
    </citation>
    <scope>NUCLEOTIDE SEQUENCE [LARGE SCALE GENOMIC DNA]</scope>
    <source>
        <strain evidence="2">91-R6</strain>
        <strain evidence="4">ATCC 33171 / DSM 3754 / JCM 8978 / NBRC 102687 / NCIMB 764 / 91-R6</strain>
    </source>
</reference>
<dbReference type="Proteomes" id="UP000296216">
    <property type="component" value="Chromosome"/>
</dbReference>
<dbReference type="EMBL" id="VRYN01000002">
    <property type="protein sequence ID" value="TYO76452.1"/>
    <property type="molecule type" value="Genomic_DNA"/>
</dbReference>
<dbReference type="EMBL" id="CP038631">
    <property type="protein sequence ID" value="QCC44500.1"/>
    <property type="molecule type" value="Genomic_DNA"/>
</dbReference>
<dbReference type="PANTHER" id="PTHR31118:SF32">
    <property type="entry name" value="KYNURENINE FORMAMIDASE"/>
    <property type="match status" value="1"/>
</dbReference>
<accession>A0A4D6GRY1</accession>
<evidence type="ECO:0000256" key="1">
    <source>
        <dbReference type="SAM" id="MobiDB-lite"/>
    </source>
</evidence>
<organism evidence="2 4">
    <name type="scientific">Halobacterium salinarum (strain ATCC 33171 / DSM 3754 / JCM 8978 / NBRC 102687 / NCIMB 764 / 91-R6)</name>
    <dbReference type="NCBI Taxonomy" id="2597657"/>
    <lineage>
        <taxon>Archaea</taxon>
        <taxon>Methanobacteriati</taxon>
        <taxon>Methanobacteriota</taxon>
        <taxon>Stenosarchaea group</taxon>
        <taxon>Halobacteria</taxon>
        <taxon>Halobacteriales</taxon>
        <taxon>Halobacteriaceae</taxon>
        <taxon>Halobacterium</taxon>
    </lineage>
</organism>
<dbReference type="SUPFAM" id="SSF102198">
    <property type="entry name" value="Putative cyclase"/>
    <property type="match status" value="1"/>
</dbReference>
<dbReference type="GO" id="GO:0004061">
    <property type="term" value="F:arylformamidase activity"/>
    <property type="evidence" value="ECO:0007669"/>
    <property type="project" value="InterPro"/>
</dbReference>
<dbReference type="Gene3D" id="3.50.30.50">
    <property type="entry name" value="Putative cyclase"/>
    <property type="match status" value="1"/>
</dbReference>
<evidence type="ECO:0000313" key="5">
    <source>
        <dbReference type="Proteomes" id="UP000323075"/>
    </source>
</evidence>
<dbReference type="GO" id="GO:0019441">
    <property type="term" value="P:L-tryptophan catabolic process to kynurenine"/>
    <property type="evidence" value="ECO:0007669"/>
    <property type="project" value="InterPro"/>
</dbReference>
<evidence type="ECO:0000313" key="4">
    <source>
        <dbReference type="Proteomes" id="UP000296216"/>
    </source>
</evidence>
<name>A0A4D6GRY1_HALS9</name>
<gene>
    <name evidence="3" type="ORF">APQ99_01089</name>
    <name evidence="2" type="ORF">HBSAL_03880</name>
</gene>
<evidence type="ECO:0000313" key="2">
    <source>
        <dbReference type="EMBL" id="QCC44500.1"/>
    </source>
</evidence>
<dbReference type="InterPro" id="IPR037175">
    <property type="entry name" value="KFase_sf"/>
</dbReference>
<dbReference type="PANTHER" id="PTHR31118">
    <property type="entry name" value="CYCLASE-LIKE PROTEIN 2"/>
    <property type="match status" value="1"/>
</dbReference>
<dbReference type="InterPro" id="IPR007325">
    <property type="entry name" value="KFase/CYL"/>
</dbReference>
<feature type="region of interest" description="Disordered" evidence="1">
    <location>
        <begin position="1"/>
        <end position="23"/>
    </location>
</feature>
<proteinExistence type="predicted"/>
<dbReference type="AlphaFoldDB" id="A0A4D6GRY1"/>
<reference evidence="3 5" key="2">
    <citation type="submission" date="2019-07" db="EMBL/GenBank/DDBJ databases">
        <title>Genomic Encyclopedia of Archaeal and Bacterial Type Strains, Phase II (KMG-II): from individual species to whole genera.</title>
        <authorList>
            <person name="Goeker M."/>
        </authorList>
    </citation>
    <scope>NUCLEOTIDE SEQUENCE [LARGE SCALE GENOMIC DNA]</scope>
    <source>
        <strain evidence="3 5">DSM 3754</strain>
    </source>
</reference>
<reference evidence="2" key="3">
    <citation type="journal article" name="MicrobiologyOpen">
        <title>Whole-genome comparison between the type strain of Halobacterium salinarum (DSM 3754(T)) and the laboratory strains R1 and NRC-1.</title>
        <authorList>
            <person name="Pfeiffer F."/>
            <person name="Losensky G."/>
            <person name="Marchfelder A."/>
            <person name="Habermann B."/>
            <person name="Dyall-Smith M."/>
        </authorList>
    </citation>
    <scope>NUCLEOTIDE SEQUENCE</scope>
    <source>
        <strain evidence="2">91-R6</strain>
    </source>
</reference>
<dbReference type="RefSeq" id="WP_136361118.1">
    <property type="nucleotide sequence ID" value="NZ_VRYN01000002.1"/>
</dbReference>
<sequence length="210" mass="21508">MRDLSHALGSGEPYPGDPPAAVTPHATMAADGYRVSAVACSTHSGTHIDAPSHLLADGRSLDAFDVSAFRFDAHVVDCTGYGPGDAIPVDRVPALDDHDMVVFNTGTAADWGRPEYYEHPHLSVAAAERCADAGCAVAVDAPSVDPTRTAPAGESSDAAAYPAHRALLGAGALIVENVTNLDGLPERVPVQAYPLPVAADGAPARVIAAP</sequence>
<dbReference type="GeneID" id="62886340"/>
<protein>
    <submittedName>
        <fullName evidence="2">Cyclase family protein</fullName>
    </submittedName>
    <submittedName>
        <fullName evidence="3">Kynurenine formamidase</fullName>
    </submittedName>
</protein>